<dbReference type="Pfam" id="PF00156">
    <property type="entry name" value="Pribosyltran"/>
    <property type="match status" value="1"/>
</dbReference>
<dbReference type="CDD" id="cd06223">
    <property type="entry name" value="PRTases_typeI"/>
    <property type="match status" value="1"/>
</dbReference>
<evidence type="ECO:0000259" key="2">
    <source>
        <dbReference type="Pfam" id="PF00156"/>
    </source>
</evidence>
<gene>
    <name evidence="4" type="ORF">QGN23_14395</name>
</gene>
<accession>A0ABY8RF10</accession>
<feature type="domain" description="Double zinc ribbon" evidence="3">
    <location>
        <begin position="3"/>
        <end position="38"/>
    </location>
</feature>
<name>A0ABY8RF10_9FLAO</name>
<dbReference type="Pfam" id="PF18912">
    <property type="entry name" value="DZR_2"/>
    <property type="match status" value="1"/>
</dbReference>
<dbReference type="InterPro" id="IPR029057">
    <property type="entry name" value="PRTase-like"/>
</dbReference>
<evidence type="ECO:0000313" key="5">
    <source>
        <dbReference type="Proteomes" id="UP001241656"/>
    </source>
</evidence>
<evidence type="ECO:0000259" key="3">
    <source>
        <dbReference type="Pfam" id="PF18912"/>
    </source>
</evidence>
<protein>
    <submittedName>
        <fullName evidence="4">Double zinc ribbon domain-containing protein</fullName>
    </submittedName>
</protein>
<organism evidence="4 5">
    <name type="scientific">Chryseobacterium gotjawalense</name>
    <dbReference type="NCBI Taxonomy" id="3042315"/>
    <lineage>
        <taxon>Bacteria</taxon>
        <taxon>Pseudomonadati</taxon>
        <taxon>Bacteroidota</taxon>
        <taxon>Flavobacteriia</taxon>
        <taxon>Flavobacteriales</taxon>
        <taxon>Weeksellaceae</taxon>
        <taxon>Chryseobacterium group</taxon>
        <taxon>Chryseobacterium</taxon>
    </lineage>
</organism>
<feature type="domain" description="Phosphoribosyltransferase" evidence="2">
    <location>
        <begin position="129"/>
        <end position="204"/>
    </location>
</feature>
<dbReference type="Proteomes" id="UP001241656">
    <property type="component" value="Chromosome"/>
</dbReference>
<dbReference type="InterPro" id="IPR044005">
    <property type="entry name" value="DZR_2"/>
</dbReference>
<dbReference type="SUPFAM" id="SSF53271">
    <property type="entry name" value="PRTase-like"/>
    <property type="match status" value="1"/>
</dbReference>
<dbReference type="Gene3D" id="3.40.50.2020">
    <property type="match status" value="1"/>
</dbReference>
<dbReference type="RefSeq" id="WP_282904934.1">
    <property type="nucleotide sequence ID" value="NZ_CP124855.1"/>
</dbReference>
<dbReference type="InterPro" id="IPR000836">
    <property type="entry name" value="PRTase_dom"/>
</dbReference>
<reference evidence="4 5" key="1">
    <citation type="submission" date="2023-05" db="EMBL/GenBank/DDBJ databases">
        <title>Genomic insight into Chryseobacterium sp. wdc7 isolated forest soil (Gotjawal).</title>
        <authorList>
            <person name="Park S.-J."/>
        </authorList>
    </citation>
    <scope>NUCLEOTIDE SEQUENCE [LARGE SCALE GENOMIC DNA]</scope>
    <source>
        <strain evidence="5">wdc7</strain>
    </source>
</reference>
<keyword evidence="5" id="KW-1185">Reference proteome</keyword>
<dbReference type="PANTHER" id="PTHR47505">
    <property type="entry name" value="DNA UTILIZATION PROTEIN YHGH"/>
    <property type="match status" value="1"/>
</dbReference>
<evidence type="ECO:0000256" key="1">
    <source>
        <dbReference type="ARBA" id="ARBA00008007"/>
    </source>
</evidence>
<proteinExistence type="inferred from homology"/>
<dbReference type="InterPro" id="IPR051910">
    <property type="entry name" value="ComF/GntX_DNA_util-trans"/>
</dbReference>
<dbReference type="PANTHER" id="PTHR47505:SF1">
    <property type="entry name" value="DNA UTILIZATION PROTEIN YHGH"/>
    <property type="match status" value="1"/>
</dbReference>
<evidence type="ECO:0000313" key="4">
    <source>
        <dbReference type="EMBL" id="WHF51594.1"/>
    </source>
</evidence>
<dbReference type="EMBL" id="CP124855">
    <property type="protein sequence ID" value="WHF51594.1"/>
    <property type="molecule type" value="Genomic_DNA"/>
</dbReference>
<sequence>MFLVDLLFPNRCLECNRIIPSEEVICELCFDQINFTHHHISESNLLTEKCRLLFPIENAFSLMQFEEESTSQKIIHQLKYGSREKIGKIIANWTVEKLDFSDSKPNLLVTVPLHPKKQKERGYNQLHLFGETLSKELKIPIDHHLIKRNFYKKAQAKKSKEQRIFNENLFSVTKNISNQHILLIDDVFTTGNTMSAIAWEILKAGDNKVSVLVMAMD</sequence>
<comment type="similarity">
    <text evidence="1">Belongs to the ComF/GntX family.</text>
</comment>